<gene>
    <name evidence="2" type="ORF">H8E23_18385</name>
</gene>
<sequence length="331" mass="38406">MIEHLEIKDFTVFDELKTDFVPGVNLFIGANGTGKTHLLKLLYSIQGTRIEKDFFQSIYEKILKVFLPHDLSFKRLIHRGKGEKKAAYISIAKNDQKMSFVIDGNGILTEAGIEYFKPEKAVYIPVKEMLANAPGFRSLYKEREIHFEEVYPDIIDKAFLPFLKNLRPDQEKILKILQKEMGGKVQLQKEEFFLRQKSAELEFTLVAEGIRKLALLWLLISNGALDKGTTLYWDEPETNLNPSMLQIVVKVLLSLEQMGVQMFIATHSYELLKEFELQQKEHSLCFYSLYKDKDTIKINSSKSYHKLFPNKIADEFSRIYDLEITRAMEGE</sequence>
<name>A0A8J6TKE0_9BACT</name>
<dbReference type="Proteomes" id="UP000603434">
    <property type="component" value="Unassembled WGS sequence"/>
</dbReference>
<dbReference type="PANTHER" id="PTHR43581">
    <property type="entry name" value="ATP/GTP PHOSPHATASE"/>
    <property type="match status" value="1"/>
</dbReference>
<reference evidence="2 3" key="1">
    <citation type="submission" date="2020-08" db="EMBL/GenBank/DDBJ databases">
        <title>Bridging the membrane lipid divide: bacteria of the FCB group superphylum have the potential to synthesize archaeal ether lipids.</title>
        <authorList>
            <person name="Villanueva L."/>
            <person name="Von Meijenfeldt F.A.B."/>
            <person name="Westbye A.B."/>
            <person name="Yadav S."/>
            <person name="Hopmans E.C."/>
            <person name="Dutilh B.E."/>
            <person name="Sinninghe Damste J.S."/>
        </authorList>
    </citation>
    <scope>NUCLEOTIDE SEQUENCE [LARGE SCALE GENOMIC DNA]</scope>
    <source>
        <strain evidence="2">NIOZ-UU30</strain>
    </source>
</reference>
<evidence type="ECO:0000259" key="1">
    <source>
        <dbReference type="Pfam" id="PF13304"/>
    </source>
</evidence>
<feature type="domain" description="ATPase AAA-type core" evidence="1">
    <location>
        <begin position="24"/>
        <end position="272"/>
    </location>
</feature>
<dbReference type="AlphaFoldDB" id="A0A8J6TKE0"/>
<dbReference type="GO" id="GO:0005524">
    <property type="term" value="F:ATP binding"/>
    <property type="evidence" value="ECO:0007669"/>
    <property type="project" value="UniProtKB-KW"/>
</dbReference>
<dbReference type="Gene3D" id="3.40.50.300">
    <property type="entry name" value="P-loop containing nucleotide triphosphate hydrolases"/>
    <property type="match status" value="1"/>
</dbReference>
<evidence type="ECO:0000313" key="2">
    <source>
        <dbReference type="EMBL" id="MBC8363352.1"/>
    </source>
</evidence>
<proteinExistence type="predicted"/>
<dbReference type="PANTHER" id="PTHR43581:SF2">
    <property type="entry name" value="EXCINUCLEASE ATPASE SUBUNIT"/>
    <property type="match status" value="1"/>
</dbReference>
<evidence type="ECO:0000313" key="3">
    <source>
        <dbReference type="Proteomes" id="UP000603434"/>
    </source>
</evidence>
<dbReference type="InterPro" id="IPR027417">
    <property type="entry name" value="P-loop_NTPase"/>
</dbReference>
<dbReference type="Pfam" id="PF13304">
    <property type="entry name" value="AAA_21"/>
    <property type="match status" value="1"/>
</dbReference>
<dbReference type="InterPro" id="IPR003959">
    <property type="entry name" value="ATPase_AAA_core"/>
</dbReference>
<accession>A0A8J6TKE0</accession>
<organism evidence="2 3">
    <name type="scientific">Candidatus Desulfatibia profunda</name>
    <dbReference type="NCBI Taxonomy" id="2841695"/>
    <lineage>
        <taxon>Bacteria</taxon>
        <taxon>Pseudomonadati</taxon>
        <taxon>Thermodesulfobacteriota</taxon>
        <taxon>Desulfobacteria</taxon>
        <taxon>Desulfobacterales</taxon>
        <taxon>Desulfobacterales incertae sedis</taxon>
        <taxon>Candidatus Desulfatibia</taxon>
    </lineage>
</organism>
<keyword evidence="2" id="KW-0547">Nucleotide-binding</keyword>
<dbReference type="EMBL" id="JACNJH010000291">
    <property type="protein sequence ID" value="MBC8363352.1"/>
    <property type="molecule type" value="Genomic_DNA"/>
</dbReference>
<dbReference type="GO" id="GO:0016887">
    <property type="term" value="F:ATP hydrolysis activity"/>
    <property type="evidence" value="ECO:0007669"/>
    <property type="project" value="InterPro"/>
</dbReference>
<dbReference type="SUPFAM" id="SSF52540">
    <property type="entry name" value="P-loop containing nucleoside triphosphate hydrolases"/>
    <property type="match status" value="1"/>
</dbReference>
<protein>
    <submittedName>
        <fullName evidence="2">ATP-binding protein</fullName>
    </submittedName>
</protein>
<keyword evidence="2" id="KW-0067">ATP-binding</keyword>
<comment type="caution">
    <text evidence="2">The sequence shown here is derived from an EMBL/GenBank/DDBJ whole genome shotgun (WGS) entry which is preliminary data.</text>
</comment>
<dbReference type="InterPro" id="IPR051396">
    <property type="entry name" value="Bact_Antivir_Def_Nuclease"/>
</dbReference>